<name>A0AA38LJF3_TAXCH</name>
<dbReference type="InterPro" id="IPR012945">
    <property type="entry name" value="Tubulin-bd_cofactor_C_dom"/>
</dbReference>
<dbReference type="PANTHER" id="PTHR16052">
    <property type="entry name" value="TBCC DOMAIN-CONTAINING PROTEIN 1"/>
    <property type="match status" value="1"/>
</dbReference>
<proteinExistence type="inferred from homology"/>
<sequence>MRACSFLRTHARVVLNTLASLLTDRGGDVDPLVRASCADVDSVGADVDDLILFLYIQTYKKLVPRPHKDAASVADVWPSTSAFDGFLATLSPLQLVRSGRRSLPSQADEEAHQLSYVQKHLPNILALLAEPSEDGNSEMQVLSLERFEHLGLLLHVGESGKEGTSLSQAAPFFANSDPDMPAVPVPIHQVLEWLLEHICAASEHPFEKELGRENVSPTAGQWGTFSNGPTQEMKHLYPELAFVEGVNKASVVKQSSDIEATSIKVLNCHDSVIYILAPLSYATVNGCSDATIVLGAVGKAIRVEHCERVNVIVAAMQAYISNCRECIFFLGVNKRPIISGNNHNLQVAPYNTFYSDLEIHLTQVRVDPRTNMWDKPLALGMLDPHDSLSHPAGVSDGQAESASILHPDRFLNFAIPKWFEVESTHQQTKYNPFVLPKPYMAAQQQKNNSLENMKQCLRDSHLEDNKKQELATAIHSHFKEWLY</sequence>
<dbReference type="InterPro" id="IPR039589">
    <property type="entry name" value="TBCC1"/>
</dbReference>
<dbReference type="InterPro" id="IPR017901">
    <property type="entry name" value="C-CAP_CF_C-like"/>
</dbReference>
<keyword evidence="9" id="KW-1185">Reference proteome</keyword>
<dbReference type="Gene3D" id="2.160.20.70">
    <property type="match status" value="1"/>
</dbReference>
<comment type="similarity">
    <text evidence="3">Belongs to the TBCC family.</text>
</comment>
<evidence type="ECO:0000313" key="8">
    <source>
        <dbReference type="EMBL" id="KAH9325971.1"/>
    </source>
</evidence>
<dbReference type="PANTHER" id="PTHR16052:SF0">
    <property type="entry name" value="TBCC DOMAIN-CONTAINING PROTEIN 1"/>
    <property type="match status" value="1"/>
</dbReference>
<dbReference type="Pfam" id="PF07986">
    <property type="entry name" value="TBCC"/>
    <property type="match status" value="1"/>
</dbReference>
<evidence type="ECO:0000256" key="3">
    <source>
        <dbReference type="ARBA" id="ARBA00008848"/>
    </source>
</evidence>
<accession>A0AA38LJF3</accession>
<evidence type="ECO:0000256" key="1">
    <source>
        <dbReference type="ARBA" id="ARBA00004300"/>
    </source>
</evidence>
<comment type="subcellular location">
    <subcellularLocation>
        <location evidence="1">Cytoplasm</location>
        <location evidence="1">Cytoskeleton</location>
        <location evidence="1">Microtubule organizing center</location>
        <location evidence="1">Centrosome</location>
    </subcellularLocation>
    <subcellularLocation>
        <location evidence="2">Cytoplasm</location>
        <location evidence="2">Cytoskeleton</location>
        <location evidence="2">Spindle pole</location>
    </subcellularLocation>
</comment>
<evidence type="ECO:0000259" key="7">
    <source>
        <dbReference type="PROSITE" id="PS51329"/>
    </source>
</evidence>
<dbReference type="OMA" id="VPNAWDQ"/>
<evidence type="ECO:0000256" key="5">
    <source>
        <dbReference type="ARBA" id="ARBA00022490"/>
    </source>
</evidence>
<evidence type="ECO:0000256" key="4">
    <source>
        <dbReference type="ARBA" id="ARBA00017559"/>
    </source>
</evidence>
<keyword evidence="5" id="KW-0963">Cytoplasm</keyword>
<evidence type="ECO:0000256" key="6">
    <source>
        <dbReference type="ARBA" id="ARBA00023212"/>
    </source>
</evidence>
<dbReference type="InterPro" id="IPR006599">
    <property type="entry name" value="CARP_motif"/>
</dbReference>
<evidence type="ECO:0000313" key="9">
    <source>
        <dbReference type="Proteomes" id="UP000824469"/>
    </source>
</evidence>
<gene>
    <name evidence="8" type="ORF">KI387_006149</name>
</gene>
<comment type="caution">
    <text evidence="8">The sequence shown here is derived from an EMBL/GenBank/DDBJ whole genome shotgun (WGS) entry which is preliminary data.</text>
</comment>
<keyword evidence="6" id="KW-0206">Cytoskeleton</keyword>
<feature type="non-terminal residue" evidence="8">
    <location>
        <position position="483"/>
    </location>
</feature>
<feature type="domain" description="C-CAP/cofactor C-like" evidence="7">
    <location>
        <begin position="229"/>
        <end position="366"/>
    </location>
</feature>
<organism evidence="8 9">
    <name type="scientific">Taxus chinensis</name>
    <name type="common">Chinese yew</name>
    <name type="synonym">Taxus wallichiana var. chinensis</name>
    <dbReference type="NCBI Taxonomy" id="29808"/>
    <lineage>
        <taxon>Eukaryota</taxon>
        <taxon>Viridiplantae</taxon>
        <taxon>Streptophyta</taxon>
        <taxon>Embryophyta</taxon>
        <taxon>Tracheophyta</taxon>
        <taxon>Spermatophyta</taxon>
        <taxon>Pinopsida</taxon>
        <taxon>Pinidae</taxon>
        <taxon>Conifers II</taxon>
        <taxon>Cupressales</taxon>
        <taxon>Taxaceae</taxon>
        <taxon>Taxus</taxon>
    </lineage>
</organism>
<dbReference type="Proteomes" id="UP000824469">
    <property type="component" value="Unassembled WGS sequence"/>
</dbReference>
<dbReference type="SMART" id="SM00673">
    <property type="entry name" value="CARP"/>
    <property type="match status" value="2"/>
</dbReference>
<dbReference type="EMBL" id="JAHRHJ020000002">
    <property type="protein sequence ID" value="KAH9325971.1"/>
    <property type="molecule type" value="Genomic_DNA"/>
</dbReference>
<dbReference type="AlphaFoldDB" id="A0AA38LJF3"/>
<dbReference type="InterPro" id="IPR016098">
    <property type="entry name" value="CAP/MinC_C"/>
</dbReference>
<evidence type="ECO:0000256" key="2">
    <source>
        <dbReference type="ARBA" id="ARBA00004647"/>
    </source>
</evidence>
<dbReference type="GO" id="GO:0000922">
    <property type="term" value="C:spindle pole"/>
    <property type="evidence" value="ECO:0007669"/>
    <property type="project" value="UniProtKB-SubCell"/>
</dbReference>
<reference evidence="8 9" key="1">
    <citation type="journal article" date="2021" name="Nat. Plants">
        <title>The Taxus genome provides insights into paclitaxel biosynthesis.</title>
        <authorList>
            <person name="Xiong X."/>
            <person name="Gou J."/>
            <person name="Liao Q."/>
            <person name="Li Y."/>
            <person name="Zhou Q."/>
            <person name="Bi G."/>
            <person name="Li C."/>
            <person name="Du R."/>
            <person name="Wang X."/>
            <person name="Sun T."/>
            <person name="Guo L."/>
            <person name="Liang H."/>
            <person name="Lu P."/>
            <person name="Wu Y."/>
            <person name="Zhang Z."/>
            <person name="Ro D.K."/>
            <person name="Shang Y."/>
            <person name="Huang S."/>
            <person name="Yan J."/>
        </authorList>
    </citation>
    <scope>NUCLEOTIDE SEQUENCE [LARGE SCALE GENOMIC DNA]</scope>
    <source>
        <strain evidence="8">Ta-2019</strain>
    </source>
</reference>
<dbReference type="PROSITE" id="PS51329">
    <property type="entry name" value="C_CAP_COFACTOR_C"/>
    <property type="match status" value="1"/>
</dbReference>
<protein>
    <recommendedName>
        <fullName evidence="4">TBCC domain-containing protein 1</fullName>
    </recommendedName>
</protein>